<gene>
    <name evidence="1" type="ORF">DPMN_149271</name>
</gene>
<sequence>MLHVSHGNHRLNKTRIETVAKALRDDEKHHMNVATVCMASPLCVVGAVIEKWTHN</sequence>
<comment type="caution">
    <text evidence="1">The sequence shown here is derived from an EMBL/GenBank/DDBJ whole genome shotgun (WGS) entry which is preliminary data.</text>
</comment>
<organism evidence="1 2">
    <name type="scientific">Dreissena polymorpha</name>
    <name type="common">Zebra mussel</name>
    <name type="synonym">Mytilus polymorpha</name>
    <dbReference type="NCBI Taxonomy" id="45954"/>
    <lineage>
        <taxon>Eukaryota</taxon>
        <taxon>Metazoa</taxon>
        <taxon>Spiralia</taxon>
        <taxon>Lophotrochozoa</taxon>
        <taxon>Mollusca</taxon>
        <taxon>Bivalvia</taxon>
        <taxon>Autobranchia</taxon>
        <taxon>Heteroconchia</taxon>
        <taxon>Euheterodonta</taxon>
        <taxon>Imparidentia</taxon>
        <taxon>Neoheterodontei</taxon>
        <taxon>Myida</taxon>
        <taxon>Dreissenoidea</taxon>
        <taxon>Dreissenidae</taxon>
        <taxon>Dreissena</taxon>
    </lineage>
</organism>
<name>A0A9D4FB26_DREPO</name>
<keyword evidence="2" id="KW-1185">Reference proteome</keyword>
<evidence type="ECO:0000313" key="1">
    <source>
        <dbReference type="EMBL" id="KAH3795714.1"/>
    </source>
</evidence>
<dbReference type="AlphaFoldDB" id="A0A9D4FB26"/>
<reference evidence="1" key="2">
    <citation type="submission" date="2020-11" db="EMBL/GenBank/DDBJ databases">
        <authorList>
            <person name="McCartney M.A."/>
            <person name="Auch B."/>
            <person name="Kono T."/>
            <person name="Mallez S."/>
            <person name="Becker A."/>
            <person name="Gohl D.M."/>
            <person name="Silverstein K.A.T."/>
            <person name="Koren S."/>
            <person name="Bechman K.B."/>
            <person name="Herman A."/>
            <person name="Abrahante J.E."/>
            <person name="Garbe J."/>
        </authorList>
    </citation>
    <scope>NUCLEOTIDE SEQUENCE</scope>
    <source>
        <strain evidence="1">Duluth1</strain>
        <tissue evidence="1">Whole animal</tissue>
    </source>
</reference>
<accession>A0A9D4FB26</accession>
<dbReference type="EMBL" id="JAIWYP010000007">
    <property type="protein sequence ID" value="KAH3795714.1"/>
    <property type="molecule type" value="Genomic_DNA"/>
</dbReference>
<dbReference type="Proteomes" id="UP000828390">
    <property type="component" value="Unassembled WGS sequence"/>
</dbReference>
<proteinExistence type="predicted"/>
<reference evidence="1" key="1">
    <citation type="journal article" date="2019" name="bioRxiv">
        <title>The Genome of the Zebra Mussel, Dreissena polymorpha: A Resource for Invasive Species Research.</title>
        <authorList>
            <person name="McCartney M.A."/>
            <person name="Auch B."/>
            <person name="Kono T."/>
            <person name="Mallez S."/>
            <person name="Zhang Y."/>
            <person name="Obille A."/>
            <person name="Becker A."/>
            <person name="Abrahante J.E."/>
            <person name="Garbe J."/>
            <person name="Badalamenti J.P."/>
            <person name="Herman A."/>
            <person name="Mangelson H."/>
            <person name="Liachko I."/>
            <person name="Sullivan S."/>
            <person name="Sone E.D."/>
            <person name="Koren S."/>
            <person name="Silverstein K.A.T."/>
            <person name="Beckman K.B."/>
            <person name="Gohl D.M."/>
        </authorList>
    </citation>
    <scope>NUCLEOTIDE SEQUENCE</scope>
    <source>
        <strain evidence="1">Duluth1</strain>
        <tissue evidence="1">Whole animal</tissue>
    </source>
</reference>
<protein>
    <submittedName>
        <fullName evidence="1">Uncharacterized protein</fullName>
    </submittedName>
</protein>
<evidence type="ECO:0000313" key="2">
    <source>
        <dbReference type="Proteomes" id="UP000828390"/>
    </source>
</evidence>